<proteinExistence type="predicted"/>
<reference evidence="2 3" key="1">
    <citation type="journal article" date="2017" name="Curr. Biol.">
        <title>Genome architecture and evolution of a unichromosomal asexual nematode.</title>
        <authorList>
            <person name="Fradin H."/>
            <person name="Zegar C."/>
            <person name="Gutwein M."/>
            <person name="Lucas J."/>
            <person name="Kovtun M."/>
            <person name="Corcoran D."/>
            <person name="Baugh L.R."/>
            <person name="Kiontke K."/>
            <person name="Gunsalus K."/>
            <person name="Fitch D.H."/>
            <person name="Piano F."/>
        </authorList>
    </citation>
    <scope>NUCLEOTIDE SEQUENCE [LARGE SCALE GENOMIC DNA]</scope>
    <source>
        <strain evidence="2">PF1309</strain>
    </source>
</reference>
<gene>
    <name evidence="2" type="ORF">WR25_26808</name>
</gene>
<name>A0A2A2KKX6_9BILA</name>
<feature type="region of interest" description="Disordered" evidence="1">
    <location>
        <begin position="35"/>
        <end position="94"/>
    </location>
</feature>
<accession>A0A2A2KKX6</accession>
<dbReference type="EMBL" id="LIAE01008319">
    <property type="protein sequence ID" value="PAV74530.1"/>
    <property type="molecule type" value="Genomic_DNA"/>
</dbReference>
<keyword evidence="3" id="KW-1185">Reference proteome</keyword>
<sequence length="139" mass="16045">MLFEVSTILMHYSSLFFPALARLYSIDELLRLSTRSEGQEEKGNEGEEKSQQKAQADQNHDRGDLALRELKKQPDDPNQRPFPPHLGSNTRHPLWLAQHDTHFGTTAVAEFQQDGRMKPKIEEETIFGKWALFTRDKVP</sequence>
<dbReference type="Proteomes" id="UP000218231">
    <property type="component" value="Unassembled WGS sequence"/>
</dbReference>
<evidence type="ECO:0000313" key="2">
    <source>
        <dbReference type="EMBL" id="PAV74530.1"/>
    </source>
</evidence>
<organism evidence="2 3">
    <name type="scientific">Diploscapter pachys</name>
    <dbReference type="NCBI Taxonomy" id="2018661"/>
    <lineage>
        <taxon>Eukaryota</taxon>
        <taxon>Metazoa</taxon>
        <taxon>Ecdysozoa</taxon>
        <taxon>Nematoda</taxon>
        <taxon>Chromadorea</taxon>
        <taxon>Rhabditida</taxon>
        <taxon>Rhabditina</taxon>
        <taxon>Rhabditomorpha</taxon>
        <taxon>Rhabditoidea</taxon>
        <taxon>Rhabditidae</taxon>
        <taxon>Diploscapter</taxon>
    </lineage>
</organism>
<evidence type="ECO:0000313" key="3">
    <source>
        <dbReference type="Proteomes" id="UP000218231"/>
    </source>
</evidence>
<comment type="caution">
    <text evidence="2">The sequence shown here is derived from an EMBL/GenBank/DDBJ whole genome shotgun (WGS) entry which is preliminary data.</text>
</comment>
<evidence type="ECO:0000256" key="1">
    <source>
        <dbReference type="SAM" id="MobiDB-lite"/>
    </source>
</evidence>
<protein>
    <submittedName>
        <fullName evidence="2">Uncharacterized protein</fullName>
    </submittedName>
</protein>
<feature type="compositionally biased region" description="Basic and acidic residues" evidence="1">
    <location>
        <begin position="58"/>
        <end position="78"/>
    </location>
</feature>
<dbReference type="AlphaFoldDB" id="A0A2A2KKX6"/>
<feature type="compositionally biased region" description="Basic and acidic residues" evidence="1">
    <location>
        <begin position="37"/>
        <end position="51"/>
    </location>
</feature>